<keyword evidence="2" id="KW-0255">Endonuclease</keyword>
<dbReference type="RefSeq" id="WP_124144041.1">
    <property type="nucleotide sequence ID" value="NZ_CAWOKI010000383.1"/>
</dbReference>
<dbReference type="GO" id="GO:0004519">
    <property type="term" value="F:endonuclease activity"/>
    <property type="evidence" value="ECO:0007669"/>
    <property type="project" value="UniProtKB-KW"/>
</dbReference>
<proteinExistence type="predicted"/>
<dbReference type="CDD" id="cd06260">
    <property type="entry name" value="DUF820-like"/>
    <property type="match status" value="1"/>
</dbReference>
<dbReference type="PANTHER" id="PTHR47152">
    <property type="entry name" value="SLR2084 PROTEIN-RELATED"/>
    <property type="match status" value="1"/>
</dbReference>
<dbReference type="EMBL" id="RCBY01000008">
    <property type="protein sequence ID" value="RQH55358.1"/>
    <property type="molecule type" value="Genomic_DNA"/>
</dbReference>
<accession>A0A3N6NV43</accession>
<dbReference type="OrthoDB" id="459822at2"/>
<dbReference type="Pfam" id="PF05685">
    <property type="entry name" value="Uma2"/>
    <property type="match status" value="1"/>
</dbReference>
<reference evidence="2 3" key="1">
    <citation type="journal article" date="2018" name="ACS Chem. Biol.">
        <title>Ketoreductase domain dysfunction expands chemodiversity: malyngamide biosynthesis in the cyanobacterium Okeania hirsuta.</title>
        <authorList>
            <person name="Moss N.A."/>
            <person name="Leao T."/>
            <person name="Rankin M."/>
            <person name="McCullough T.M."/>
            <person name="Qu P."/>
            <person name="Korobeynikov A."/>
            <person name="Smith J.L."/>
            <person name="Gerwick L."/>
            <person name="Gerwick W.H."/>
        </authorList>
    </citation>
    <scope>NUCLEOTIDE SEQUENCE [LARGE SCALE GENOMIC DNA]</scope>
    <source>
        <strain evidence="2 3">PAB10Feb10-1</strain>
    </source>
</reference>
<dbReference type="InterPro" id="IPR008538">
    <property type="entry name" value="Uma2"/>
</dbReference>
<comment type="caution">
    <text evidence="2">The sequence shown here is derived from an EMBL/GenBank/DDBJ whole genome shotgun (WGS) entry which is preliminary data.</text>
</comment>
<name>A0A3N6NV43_9CYAN</name>
<keyword evidence="2" id="KW-0378">Hydrolase</keyword>
<protein>
    <submittedName>
        <fullName evidence="2">Uma2 family endonuclease</fullName>
    </submittedName>
</protein>
<dbReference type="InterPro" id="IPR012296">
    <property type="entry name" value="Nuclease_put_TT1808"/>
</dbReference>
<dbReference type="Gene3D" id="3.90.1570.10">
    <property type="entry name" value="tt1808, chain A"/>
    <property type="match status" value="1"/>
</dbReference>
<dbReference type="Proteomes" id="UP000269154">
    <property type="component" value="Unassembled WGS sequence"/>
</dbReference>
<feature type="domain" description="Putative restriction endonuclease" evidence="1">
    <location>
        <begin position="18"/>
        <end position="172"/>
    </location>
</feature>
<dbReference type="InterPro" id="IPR011335">
    <property type="entry name" value="Restrct_endonuc-II-like"/>
</dbReference>
<evidence type="ECO:0000313" key="2">
    <source>
        <dbReference type="EMBL" id="RQH55358.1"/>
    </source>
</evidence>
<dbReference type="AlphaFoldDB" id="A0A3N6NV43"/>
<keyword evidence="2" id="KW-0540">Nuclease</keyword>
<evidence type="ECO:0000313" key="3">
    <source>
        <dbReference type="Proteomes" id="UP000269154"/>
    </source>
</evidence>
<dbReference type="SUPFAM" id="SSF52980">
    <property type="entry name" value="Restriction endonuclease-like"/>
    <property type="match status" value="1"/>
</dbReference>
<organism evidence="2 3">
    <name type="scientific">Okeania hirsuta</name>
    <dbReference type="NCBI Taxonomy" id="1458930"/>
    <lineage>
        <taxon>Bacteria</taxon>
        <taxon>Bacillati</taxon>
        <taxon>Cyanobacteriota</taxon>
        <taxon>Cyanophyceae</taxon>
        <taxon>Oscillatoriophycideae</taxon>
        <taxon>Oscillatoriales</taxon>
        <taxon>Microcoleaceae</taxon>
        <taxon>Okeania</taxon>
    </lineage>
</organism>
<keyword evidence="3" id="KW-1185">Reference proteome</keyword>
<evidence type="ECO:0000259" key="1">
    <source>
        <dbReference type="Pfam" id="PF05685"/>
    </source>
</evidence>
<gene>
    <name evidence="2" type="ORF">D5R40_02720</name>
</gene>
<sequence length="214" mass="24055">MTNLQVKTSTDTWISATWDEYLQTIENPIYTKAKSYYYQGKFRIEMSPVSHDHASDNTLISIAIGIFCSLKNIDNKGLTNCSYRKIGFQEVQPDISYHIGDNANIIPWGTSIVDLGTYPPPDLVIEIANTSLSDDKGEKRLIYEDLKIKEYWIVDVKNVDIIAFTMVDGGSKRITESIVLPGLVIDVLKAALQQSRSINQNQVIASLLSQFQES</sequence>